<sequence length="393" mass="45491">MKKFFHEAAIKKLLAYKRKYPDNPAKCAIKICGYCAAWAVKSILPQKVSRKDKQNFSSFKVAFRLTNMIGDVLVNLNYLKGFSRHLPENCILDIYSGLNEEVIDGLFYGNDFINQFIKGKYPDKGKYDLVVDLDRYPEILYCSDRINSENNYFLSEYVKIVSDFNMENPVFLLYGSWAERVGIEYARLFGRTRHTQGDIHDFLNLKNVKYSLKANPEFKRILNQNGLEKKRYITFQRGIAGAGEYTRLWSLENYKAVVNWLKNSYPEYRLVQLGRTDTLEIEGIDLDLRGKTSFEELKNILKYALIHIDGDCGMVHVRHYLQGGVSIVLFGPTSPDYIGYPENINLRADGCPGFCEWISNDWQEKCIRGYKDLPCMVKPEIVIEKIKSILEAD</sequence>
<dbReference type="SUPFAM" id="SSF53756">
    <property type="entry name" value="UDP-Glycosyltransferase/glycogen phosphorylase"/>
    <property type="match status" value="1"/>
</dbReference>
<dbReference type="GO" id="GO:0005829">
    <property type="term" value="C:cytosol"/>
    <property type="evidence" value="ECO:0007669"/>
    <property type="project" value="TreeGrafter"/>
</dbReference>
<reference evidence="2" key="1">
    <citation type="journal article" date="2022" name="Front. Microbiol.">
        <title>New perspectives on an old grouping: The genomic and phenotypic variability of Oxalobacter formigenes and the implications for calcium oxalate stone prevention.</title>
        <authorList>
            <person name="Chmiel J.A."/>
            <person name="Carr C."/>
            <person name="Stuivenberg G.A."/>
            <person name="Venema R."/>
            <person name="Chanyi R.M."/>
            <person name="Al K.F."/>
            <person name="Giguere D."/>
            <person name="Say H."/>
            <person name="Akouris P.P."/>
            <person name="Dominguez Romero S.A."/>
            <person name="Kwong A."/>
            <person name="Tai V."/>
            <person name="Koval S.F."/>
            <person name="Razvi H."/>
            <person name="Bjazevic J."/>
            <person name="Burton J.P."/>
        </authorList>
    </citation>
    <scope>NUCLEOTIDE SEQUENCE</scope>
    <source>
        <strain evidence="2">HOxNP-1</strain>
    </source>
</reference>
<proteinExistence type="predicted"/>
<dbReference type="GO" id="GO:0008713">
    <property type="term" value="F:ADP-heptose-lipopolysaccharide heptosyltransferase activity"/>
    <property type="evidence" value="ECO:0007669"/>
    <property type="project" value="TreeGrafter"/>
</dbReference>
<dbReference type="Proteomes" id="UP001164794">
    <property type="component" value="Chromosome"/>
</dbReference>
<protein>
    <recommendedName>
        <fullName evidence="4">Glycosyltransferase family 9 protein</fullName>
    </recommendedName>
</protein>
<evidence type="ECO:0000313" key="2">
    <source>
        <dbReference type="EMBL" id="WAV96522.1"/>
    </source>
</evidence>
<dbReference type="PANTHER" id="PTHR30160">
    <property type="entry name" value="TETRAACYLDISACCHARIDE 4'-KINASE-RELATED"/>
    <property type="match status" value="1"/>
</dbReference>
<dbReference type="EMBL" id="CP098248">
    <property type="protein sequence ID" value="WAV96522.1"/>
    <property type="molecule type" value="Genomic_DNA"/>
</dbReference>
<dbReference type="EMBL" id="CP098251">
    <property type="protein sequence ID" value="WAV90775.1"/>
    <property type="molecule type" value="Genomic_DNA"/>
</dbReference>
<evidence type="ECO:0000313" key="3">
    <source>
        <dbReference type="Proteomes" id="UP001164794"/>
    </source>
</evidence>
<dbReference type="Gene3D" id="3.40.50.2000">
    <property type="entry name" value="Glycogen Phosphorylase B"/>
    <property type="match status" value="1"/>
</dbReference>
<evidence type="ECO:0008006" key="4">
    <source>
        <dbReference type="Google" id="ProtNLM"/>
    </source>
</evidence>
<name>A0A9E9LD19_9BURK</name>
<evidence type="ECO:0000313" key="1">
    <source>
        <dbReference type="EMBL" id="WAV90775.1"/>
    </source>
</evidence>
<organism evidence="1">
    <name type="scientific">Oxalobacter aliiformigenes</name>
    <dbReference type="NCBI Taxonomy" id="2946593"/>
    <lineage>
        <taxon>Bacteria</taxon>
        <taxon>Pseudomonadati</taxon>
        <taxon>Pseudomonadota</taxon>
        <taxon>Betaproteobacteria</taxon>
        <taxon>Burkholderiales</taxon>
        <taxon>Oxalobacteraceae</taxon>
        <taxon>Oxalobacter</taxon>
    </lineage>
</organism>
<dbReference type="RefSeq" id="WP_269264000.1">
    <property type="nucleotide sequence ID" value="NZ_CP098248.1"/>
</dbReference>
<dbReference type="GO" id="GO:0009244">
    <property type="term" value="P:lipopolysaccharide core region biosynthetic process"/>
    <property type="evidence" value="ECO:0007669"/>
    <property type="project" value="TreeGrafter"/>
</dbReference>
<dbReference type="InterPro" id="IPR051199">
    <property type="entry name" value="LPS_LOS_Heptosyltrfase"/>
</dbReference>
<keyword evidence="3" id="KW-1185">Reference proteome</keyword>
<accession>A0A9E9LD19</accession>
<dbReference type="AlphaFoldDB" id="A0A9E9LD19"/>
<gene>
    <name evidence="2" type="ORF">NB645_06705</name>
    <name evidence="1" type="ORF">NB646_07970</name>
</gene>
<reference evidence="1" key="2">
    <citation type="journal article" date="2022" name="Front. Microbiol.">
        <title>New perspectives on an old grouping: The genomic and phenotypic variability of Oxalobacter formigenes and the implications for calcium oxalate stone prevention.</title>
        <authorList>
            <person name="Chmiel J.A."/>
            <person name="Carr C."/>
            <person name="Stuivenberg G.A."/>
            <person name="Venema R."/>
            <person name="Chanyi R.M."/>
            <person name="Al K.F."/>
            <person name="Giguere D."/>
            <person name="Say H."/>
            <person name="Akouris P.P."/>
            <person name="Dominguez Romero S.A."/>
            <person name="Kwong A."/>
            <person name="Tai V."/>
            <person name="Koval S.F."/>
            <person name="Razvi H."/>
            <person name="Bjazevic J."/>
            <person name="Burton J.P."/>
        </authorList>
    </citation>
    <scope>NUCLEOTIDE SEQUENCE</scope>
    <source>
        <strain evidence="1">OxK</strain>
    </source>
</reference>
<dbReference type="Proteomes" id="UP001164819">
    <property type="component" value="Chromosome"/>
</dbReference>